<dbReference type="AlphaFoldDB" id="A0A5E4SQV3"/>
<dbReference type="Proteomes" id="UP000382577">
    <property type="component" value="Unassembled WGS sequence"/>
</dbReference>
<evidence type="ECO:0000313" key="2">
    <source>
        <dbReference type="Proteomes" id="UP000382577"/>
    </source>
</evidence>
<dbReference type="EMBL" id="CABPRW010000002">
    <property type="protein sequence ID" value="VVD78120.1"/>
    <property type="molecule type" value="Genomic_DNA"/>
</dbReference>
<name>A0A5E4SQV3_9BURK</name>
<proteinExistence type="predicted"/>
<organism evidence="1 2">
    <name type="scientific">Pandoraea fibrosis</name>
    <dbReference type="NCBI Taxonomy" id="1891094"/>
    <lineage>
        <taxon>Bacteria</taxon>
        <taxon>Pseudomonadati</taxon>
        <taxon>Pseudomonadota</taxon>
        <taxon>Betaproteobacteria</taxon>
        <taxon>Burkholderiales</taxon>
        <taxon>Burkholderiaceae</taxon>
        <taxon>Pandoraea</taxon>
    </lineage>
</organism>
<accession>A0A5E4SQV3</accession>
<reference evidence="1 2" key="1">
    <citation type="submission" date="2019-08" db="EMBL/GenBank/DDBJ databases">
        <authorList>
            <person name="Peeters C."/>
        </authorList>
    </citation>
    <scope>NUCLEOTIDE SEQUENCE [LARGE SCALE GENOMIC DNA]</scope>
    <source>
        <strain evidence="1 2">LMG 31113</strain>
    </source>
</reference>
<evidence type="ECO:0000313" key="1">
    <source>
        <dbReference type="EMBL" id="VVD78120.1"/>
    </source>
</evidence>
<protein>
    <submittedName>
        <fullName evidence="1">Uncharacterized protein</fullName>
    </submittedName>
</protein>
<sequence length="63" mass="6970">MYLNPKDVRDHRITVRLNDDELDVIVAMAKYLGAQPAALARELMLRQAAEVFAMSGNVARAVA</sequence>
<gene>
    <name evidence="1" type="ORF">PFI31113_00965</name>
</gene>
<dbReference type="RefSeq" id="WP_150598907.1">
    <property type="nucleotide sequence ID" value="NZ_CABPRW010000002.1"/>
</dbReference>
<dbReference type="OrthoDB" id="8704583at2"/>